<comment type="caution">
    <text evidence="2">The sequence shown here is derived from an EMBL/GenBank/DDBJ whole genome shotgun (WGS) entry which is preliminary data.</text>
</comment>
<organism evidence="2 3">
    <name type="scientific">Sarcoptes scabiei</name>
    <name type="common">Itch mite</name>
    <name type="synonym">Acarus scabiei</name>
    <dbReference type="NCBI Taxonomy" id="52283"/>
    <lineage>
        <taxon>Eukaryota</taxon>
        <taxon>Metazoa</taxon>
        <taxon>Ecdysozoa</taxon>
        <taxon>Arthropoda</taxon>
        <taxon>Chelicerata</taxon>
        <taxon>Arachnida</taxon>
        <taxon>Acari</taxon>
        <taxon>Acariformes</taxon>
        <taxon>Sarcoptiformes</taxon>
        <taxon>Astigmata</taxon>
        <taxon>Psoroptidia</taxon>
        <taxon>Sarcoptoidea</taxon>
        <taxon>Sarcoptidae</taxon>
        <taxon>Sarcoptinae</taxon>
        <taxon>Sarcoptes</taxon>
    </lineage>
</organism>
<sequence length="128" mass="14099">MSNYTAQPAYNPSHQGVYSTGPPPPPGFMDTRYGHSQSTQPYPIYTQQPGYYPPPPQQQPPPPYPNQSPANSSYLPTNVPVQIPSMHNQPSQPEIYVVEDRNRNGITGTECCLCALCAFCFGLCCCND</sequence>
<dbReference type="AlphaFoldDB" id="A0A132A6V1"/>
<evidence type="ECO:0000313" key="3">
    <source>
        <dbReference type="Proteomes" id="UP000616769"/>
    </source>
</evidence>
<gene>
    <name evidence="2" type="ORF">QR98_0051840</name>
</gene>
<name>A0A132A6V1_SARSC</name>
<accession>A0A132A6V1</accession>
<feature type="compositionally biased region" description="Polar residues" evidence="1">
    <location>
        <begin position="70"/>
        <end position="92"/>
    </location>
</feature>
<protein>
    <submittedName>
        <fullName evidence="2">Uncharacterized protein</fullName>
    </submittedName>
</protein>
<evidence type="ECO:0000256" key="1">
    <source>
        <dbReference type="SAM" id="MobiDB-lite"/>
    </source>
</evidence>
<dbReference type="Proteomes" id="UP000616769">
    <property type="component" value="Unassembled WGS sequence"/>
</dbReference>
<dbReference type="VEuPathDB" id="VectorBase:SSCA003200"/>
<feature type="compositionally biased region" description="Pro residues" evidence="1">
    <location>
        <begin position="51"/>
        <end position="66"/>
    </location>
</feature>
<evidence type="ECO:0000313" key="2">
    <source>
        <dbReference type="EMBL" id="KPM06706.1"/>
    </source>
</evidence>
<proteinExistence type="predicted"/>
<feature type="compositionally biased region" description="Low complexity" evidence="1">
    <location>
        <begin position="40"/>
        <end position="50"/>
    </location>
</feature>
<feature type="region of interest" description="Disordered" evidence="1">
    <location>
        <begin position="1"/>
        <end position="92"/>
    </location>
</feature>
<dbReference type="EMBL" id="JXLN01011055">
    <property type="protein sequence ID" value="KPM06706.1"/>
    <property type="molecule type" value="Genomic_DNA"/>
</dbReference>
<reference evidence="2 3" key="1">
    <citation type="journal article" date="2015" name="Parasit. Vectors">
        <title>Draft genome of the scabies mite.</title>
        <authorList>
            <person name="Rider S.D.Jr."/>
            <person name="Morgan M.S."/>
            <person name="Arlian L.G."/>
        </authorList>
    </citation>
    <scope>NUCLEOTIDE SEQUENCE [LARGE SCALE GENOMIC DNA]</scope>
    <source>
        <strain evidence="2">Arlian Lab</strain>
    </source>
</reference>
<feature type="compositionally biased region" description="Polar residues" evidence="1">
    <location>
        <begin position="1"/>
        <end position="18"/>
    </location>
</feature>